<feature type="transmembrane region" description="Helical" evidence="1">
    <location>
        <begin position="50"/>
        <end position="71"/>
    </location>
</feature>
<organism evidence="3 4">
    <name type="scientific">Nocardioides antri</name>
    <dbReference type="NCBI Taxonomy" id="2607659"/>
    <lineage>
        <taxon>Bacteria</taxon>
        <taxon>Bacillati</taxon>
        <taxon>Actinomycetota</taxon>
        <taxon>Actinomycetes</taxon>
        <taxon>Propionibacteriales</taxon>
        <taxon>Nocardioidaceae</taxon>
        <taxon>Nocardioides</taxon>
    </lineage>
</organism>
<proteinExistence type="predicted"/>
<keyword evidence="1" id="KW-1133">Transmembrane helix</keyword>
<reference evidence="3 4" key="1">
    <citation type="submission" date="2019-09" db="EMBL/GenBank/DDBJ databases">
        <title>Nocardioides panacisoli sp. nov., isolated from the soil of a ginseng field.</title>
        <authorList>
            <person name="Cho C."/>
        </authorList>
    </citation>
    <scope>NUCLEOTIDE SEQUENCE [LARGE SCALE GENOMIC DNA]</scope>
    <source>
        <strain evidence="3 4">BN140041</strain>
    </source>
</reference>
<dbReference type="AlphaFoldDB" id="A0A5B1LU48"/>
<reference evidence="3 4" key="2">
    <citation type="submission" date="2019-09" db="EMBL/GenBank/DDBJ databases">
        <authorList>
            <person name="Jin C."/>
        </authorList>
    </citation>
    <scope>NUCLEOTIDE SEQUENCE [LARGE SCALE GENOMIC DNA]</scope>
    <source>
        <strain evidence="3 4">BN140041</strain>
    </source>
</reference>
<dbReference type="Proteomes" id="UP000324351">
    <property type="component" value="Unassembled WGS sequence"/>
</dbReference>
<keyword evidence="1" id="KW-0472">Membrane</keyword>
<keyword evidence="1" id="KW-0812">Transmembrane</keyword>
<evidence type="ECO:0000313" key="3">
    <source>
        <dbReference type="EMBL" id="KAA1424183.1"/>
    </source>
</evidence>
<protein>
    <submittedName>
        <fullName evidence="3">PH domain-containing protein</fullName>
    </submittedName>
</protein>
<name>A0A5B1LU48_9ACTN</name>
<evidence type="ECO:0000259" key="2">
    <source>
        <dbReference type="Pfam" id="PF10756"/>
    </source>
</evidence>
<feature type="domain" description="Low molecular weight protein antigen 6 PH" evidence="2">
    <location>
        <begin position="72"/>
        <end position="141"/>
    </location>
</feature>
<comment type="caution">
    <text evidence="3">The sequence shown here is derived from an EMBL/GenBank/DDBJ whole genome shotgun (WGS) entry which is preliminary data.</text>
</comment>
<evidence type="ECO:0000313" key="4">
    <source>
        <dbReference type="Proteomes" id="UP000324351"/>
    </source>
</evidence>
<evidence type="ECO:0000256" key="1">
    <source>
        <dbReference type="SAM" id="Phobius"/>
    </source>
</evidence>
<dbReference type="InterPro" id="IPR019692">
    <property type="entry name" value="CFP-6_PH"/>
</dbReference>
<sequence length="147" mass="15848">MPAVTPPALPRTWRPLGPRIAAVIFGVVLVGGFAWLWFSFDQQTKDTVSWLQKATVIFFVGLGLVLMNGLARSRITATEAGLVVVNGYRKRQLEWAQVVAVHMPQGAPWPTLDLDDGTTISAMGIHGSDGGRAKVALAELRALLSRG</sequence>
<gene>
    <name evidence="3" type="ORF">F0U47_19505</name>
</gene>
<keyword evidence="4" id="KW-1185">Reference proteome</keyword>
<dbReference type="EMBL" id="VUJW01000013">
    <property type="protein sequence ID" value="KAA1424183.1"/>
    <property type="molecule type" value="Genomic_DNA"/>
</dbReference>
<feature type="transmembrane region" description="Helical" evidence="1">
    <location>
        <begin position="20"/>
        <end position="38"/>
    </location>
</feature>
<accession>A0A5B1LU48</accession>
<dbReference type="Pfam" id="PF10756">
    <property type="entry name" value="bPH_6"/>
    <property type="match status" value="1"/>
</dbReference>